<evidence type="ECO:0000313" key="3">
    <source>
        <dbReference type="EMBL" id="MBL0428549.1"/>
    </source>
</evidence>
<sequence length="226" mass="23381">MNWGLAGTALLMGLVGGPHCLAMCGAACGGVVRGVGANPARGMWTFQGGRLLGYSIAGAAAGLAVQSFAWLSSHTAALRPAWTLFHLAVLAWGLMLLAQARQPQWVESAGRGVWRKVRPLAQRRGGLLVTGALWTFMPCGLLYSALLVASLSGGPLQGALSMALFAVGSGISLGLAPAALRKLQDMGNHLRKDSGTRIAGGLLAATAAWALWMDVAHRVAEWCGLA</sequence>
<name>A0ABS1JWF4_9BURK</name>
<dbReference type="RefSeq" id="WP_201693191.1">
    <property type="nucleotide sequence ID" value="NZ_JAEQND010000019.1"/>
</dbReference>
<evidence type="ECO:0000259" key="2">
    <source>
        <dbReference type="Pfam" id="PF13386"/>
    </source>
</evidence>
<feature type="transmembrane region" description="Helical" evidence="1">
    <location>
        <begin position="125"/>
        <end position="146"/>
    </location>
</feature>
<gene>
    <name evidence="3" type="ORF">JI746_25815</name>
</gene>
<dbReference type="Pfam" id="PF13386">
    <property type="entry name" value="DsbD_2"/>
    <property type="match status" value="1"/>
</dbReference>
<accession>A0ABS1JWF4</accession>
<reference evidence="3 4" key="1">
    <citation type="journal article" date="2017" name="Int. J. Syst. Evol. Microbiol.">
        <title>Ramlibacter alkalitolerans sp. nov., alkali-tolerant bacterium isolated from soil of ginseng.</title>
        <authorList>
            <person name="Lee D.H."/>
            <person name="Cha C.J."/>
        </authorList>
    </citation>
    <scope>NUCLEOTIDE SEQUENCE [LARGE SCALE GENOMIC DNA]</scope>
    <source>
        <strain evidence="3 4">KACC 19305</strain>
    </source>
</reference>
<comment type="caution">
    <text evidence="3">The sequence shown here is derived from an EMBL/GenBank/DDBJ whole genome shotgun (WGS) entry which is preliminary data.</text>
</comment>
<keyword evidence="1" id="KW-0812">Transmembrane</keyword>
<feature type="transmembrane region" description="Helical" evidence="1">
    <location>
        <begin position="77"/>
        <end position="98"/>
    </location>
</feature>
<dbReference type="InterPro" id="IPR039447">
    <property type="entry name" value="UreH-like_TM_dom"/>
</dbReference>
<keyword evidence="1" id="KW-0472">Membrane</keyword>
<dbReference type="EMBL" id="JAEQND010000019">
    <property type="protein sequence ID" value="MBL0428549.1"/>
    <property type="molecule type" value="Genomic_DNA"/>
</dbReference>
<feature type="transmembrane region" description="Helical" evidence="1">
    <location>
        <begin position="158"/>
        <end position="180"/>
    </location>
</feature>
<proteinExistence type="predicted"/>
<feature type="transmembrane region" description="Helical" evidence="1">
    <location>
        <begin position="201"/>
        <end position="220"/>
    </location>
</feature>
<dbReference type="Proteomes" id="UP000622707">
    <property type="component" value="Unassembled WGS sequence"/>
</dbReference>
<feature type="domain" description="Urease accessory protein UreH-like transmembrane" evidence="2">
    <location>
        <begin position="8"/>
        <end position="208"/>
    </location>
</feature>
<protein>
    <submittedName>
        <fullName evidence="3">Sulfite exporter TauE/SafE family protein</fullName>
    </submittedName>
</protein>
<evidence type="ECO:0000313" key="4">
    <source>
        <dbReference type="Proteomes" id="UP000622707"/>
    </source>
</evidence>
<dbReference type="PANTHER" id="PTHR42208:SF1">
    <property type="entry name" value="HEAVY METAL TRANSPORTER"/>
    <property type="match status" value="1"/>
</dbReference>
<keyword evidence="1" id="KW-1133">Transmembrane helix</keyword>
<keyword evidence="4" id="KW-1185">Reference proteome</keyword>
<feature type="transmembrane region" description="Helical" evidence="1">
    <location>
        <begin position="51"/>
        <end position="71"/>
    </location>
</feature>
<organism evidence="3 4">
    <name type="scientific">Ramlibacter alkalitolerans</name>
    <dbReference type="NCBI Taxonomy" id="2039631"/>
    <lineage>
        <taxon>Bacteria</taxon>
        <taxon>Pseudomonadati</taxon>
        <taxon>Pseudomonadota</taxon>
        <taxon>Betaproteobacteria</taxon>
        <taxon>Burkholderiales</taxon>
        <taxon>Comamonadaceae</taxon>
        <taxon>Ramlibacter</taxon>
    </lineage>
</organism>
<dbReference type="PANTHER" id="PTHR42208">
    <property type="entry name" value="HEAVY METAL TRANSPORTER-RELATED"/>
    <property type="match status" value="1"/>
</dbReference>
<evidence type="ECO:0000256" key="1">
    <source>
        <dbReference type="SAM" id="Phobius"/>
    </source>
</evidence>